<dbReference type="AlphaFoldDB" id="A0A939GBR8"/>
<organism evidence="2 3">
    <name type="scientific">Fibrella aquatilis</name>
    <dbReference type="NCBI Taxonomy" id="2817059"/>
    <lineage>
        <taxon>Bacteria</taxon>
        <taxon>Pseudomonadati</taxon>
        <taxon>Bacteroidota</taxon>
        <taxon>Cytophagia</taxon>
        <taxon>Cytophagales</taxon>
        <taxon>Spirosomataceae</taxon>
        <taxon>Fibrella</taxon>
    </lineage>
</organism>
<dbReference type="Pfam" id="PF13302">
    <property type="entry name" value="Acetyltransf_3"/>
    <property type="match status" value="1"/>
</dbReference>
<dbReference type="InterPro" id="IPR016181">
    <property type="entry name" value="Acyl_CoA_acyltransferase"/>
</dbReference>
<dbReference type="InterPro" id="IPR051908">
    <property type="entry name" value="Ribosomal_N-acetyltransferase"/>
</dbReference>
<dbReference type="EMBL" id="JAFMYU010000020">
    <property type="protein sequence ID" value="MBO0933483.1"/>
    <property type="molecule type" value="Genomic_DNA"/>
</dbReference>
<dbReference type="GO" id="GO:0005737">
    <property type="term" value="C:cytoplasm"/>
    <property type="evidence" value="ECO:0007669"/>
    <property type="project" value="TreeGrafter"/>
</dbReference>
<proteinExistence type="predicted"/>
<dbReference type="Gene3D" id="3.40.630.30">
    <property type="match status" value="1"/>
</dbReference>
<dbReference type="InterPro" id="IPR000182">
    <property type="entry name" value="GNAT_dom"/>
</dbReference>
<sequence length="151" mass="17132">MTDSPITLRFVEAAAANPAEGLLATEHFLIIEKESDQIAGTIRLRLSNDDEVRLYAGHIGYGIVSAFRGNQYAAHACEALRPIALQHGYTELWITCDPDNWPSRRTCERLGARLIEIIDLPEDNDMYLDGERKKCRYLWQLTVKQSIVVDQ</sequence>
<dbReference type="PROSITE" id="PS51186">
    <property type="entry name" value="GNAT"/>
    <property type="match status" value="1"/>
</dbReference>
<keyword evidence="3" id="KW-1185">Reference proteome</keyword>
<dbReference type="SUPFAM" id="SSF55729">
    <property type="entry name" value="Acyl-CoA N-acyltransferases (Nat)"/>
    <property type="match status" value="1"/>
</dbReference>
<dbReference type="Proteomes" id="UP000664795">
    <property type="component" value="Unassembled WGS sequence"/>
</dbReference>
<comment type="caution">
    <text evidence="2">The sequence shown here is derived from an EMBL/GenBank/DDBJ whole genome shotgun (WGS) entry which is preliminary data.</text>
</comment>
<evidence type="ECO:0000313" key="2">
    <source>
        <dbReference type="EMBL" id="MBO0933483.1"/>
    </source>
</evidence>
<accession>A0A939GBR8</accession>
<gene>
    <name evidence="2" type="ORF">J2I48_20905</name>
</gene>
<dbReference type="PANTHER" id="PTHR43441">
    <property type="entry name" value="RIBOSOMAL-PROTEIN-SERINE ACETYLTRANSFERASE"/>
    <property type="match status" value="1"/>
</dbReference>
<dbReference type="GO" id="GO:0008999">
    <property type="term" value="F:protein-N-terminal-alanine acetyltransferase activity"/>
    <property type="evidence" value="ECO:0007669"/>
    <property type="project" value="TreeGrafter"/>
</dbReference>
<evidence type="ECO:0000313" key="3">
    <source>
        <dbReference type="Proteomes" id="UP000664795"/>
    </source>
</evidence>
<reference evidence="2 3" key="1">
    <citation type="submission" date="2021-03" db="EMBL/GenBank/DDBJ databases">
        <title>Fibrella sp. HMF5036 genome sequencing and assembly.</title>
        <authorList>
            <person name="Kang H."/>
            <person name="Kim H."/>
            <person name="Bae S."/>
            <person name="Joh K."/>
        </authorList>
    </citation>
    <scope>NUCLEOTIDE SEQUENCE [LARGE SCALE GENOMIC DNA]</scope>
    <source>
        <strain evidence="2 3">HMF5036</strain>
    </source>
</reference>
<dbReference type="PANTHER" id="PTHR43441:SF2">
    <property type="entry name" value="FAMILY ACETYLTRANSFERASE, PUTATIVE (AFU_ORTHOLOGUE AFUA_7G00850)-RELATED"/>
    <property type="match status" value="1"/>
</dbReference>
<protein>
    <submittedName>
        <fullName evidence="2">GNAT family N-acetyltransferase</fullName>
    </submittedName>
</protein>
<dbReference type="GO" id="GO:1990189">
    <property type="term" value="F:protein N-terminal-serine acetyltransferase activity"/>
    <property type="evidence" value="ECO:0007669"/>
    <property type="project" value="TreeGrafter"/>
</dbReference>
<evidence type="ECO:0000259" key="1">
    <source>
        <dbReference type="PROSITE" id="PS51186"/>
    </source>
</evidence>
<name>A0A939GBR8_9BACT</name>
<feature type="domain" description="N-acetyltransferase" evidence="1">
    <location>
        <begin position="1"/>
        <end position="144"/>
    </location>
</feature>
<dbReference type="RefSeq" id="WP_207337450.1">
    <property type="nucleotide sequence ID" value="NZ_JAFMYU010000020.1"/>
</dbReference>